<feature type="coiled-coil region" evidence="1">
    <location>
        <begin position="3"/>
        <end position="37"/>
    </location>
</feature>
<organism evidence="2 3">
    <name type="scientific">Selenihalanaerobacter shriftii</name>
    <dbReference type="NCBI Taxonomy" id="142842"/>
    <lineage>
        <taxon>Bacteria</taxon>
        <taxon>Bacillati</taxon>
        <taxon>Bacillota</taxon>
        <taxon>Clostridia</taxon>
        <taxon>Halanaerobiales</taxon>
        <taxon>Halobacteroidaceae</taxon>
        <taxon>Selenihalanaerobacter</taxon>
    </lineage>
</organism>
<accession>A0A1T4K831</accession>
<dbReference type="Proteomes" id="UP000190625">
    <property type="component" value="Unassembled WGS sequence"/>
</dbReference>
<protein>
    <submittedName>
        <fullName evidence="2">Uncharacterized protein</fullName>
    </submittedName>
</protein>
<dbReference type="AlphaFoldDB" id="A0A1T4K831"/>
<reference evidence="3" key="1">
    <citation type="submission" date="2017-02" db="EMBL/GenBank/DDBJ databases">
        <authorList>
            <person name="Varghese N."/>
            <person name="Submissions S."/>
        </authorList>
    </citation>
    <scope>NUCLEOTIDE SEQUENCE [LARGE SCALE GENOMIC DNA]</scope>
    <source>
        <strain evidence="3">ATCC BAA-73</strain>
    </source>
</reference>
<keyword evidence="1" id="KW-0175">Coiled coil</keyword>
<keyword evidence="3" id="KW-1185">Reference proteome</keyword>
<sequence>MLIDRLIQEVKLELKEAQKLLNELDCKNNRKSEKEYEEFGISNEKLLLETTKEIIAEQQSLLLNLNTDELATVISKINNKYTVCPSCEKNLKENNRIVRLPHQSLIYIKENPIPPTEMVIVDTCPYCNYILNFKFFKGHDAHSLYQILITDLEETEFELEKGMKV</sequence>
<proteinExistence type="predicted"/>
<name>A0A1T4K831_9FIRM</name>
<dbReference type="EMBL" id="FUWM01000005">
    <property type="protein sequence ID" value="SJZ38497.1"/>
    <property type="molecule type" value="Genomic_DNA"/>
</dbReference>
<evidence type="ECO:0000313" key="2">
    <source>
        <dbReference type="EMBL" id="SJZ38497.1"/>
    </source>
</evidence>
<dbReference type="RefSeq" id="WP_078809165.1">
    <property type="nucleotide sequence ID" value="NZ_FUWM01000005.1"/>
</dbReference>
<evidence type="ECO:0000256" key="1">
    <source>
        <dbReference type="SAM" id="Coils"/>
    </source>
</evidence>
<gene>
    <name evidence="2" type="ORF">SAMN02745118_00672</name>
</gene>
<dbReference type="OrthoDB" id="2111895at2"/>
<evidence type="ECO:0000313" key="3">
    <source>
        <dbReference type="Proteomes" id="UP000190625"/>
    </source>
</evidence>
<dbReference type="STRING" id="142842.SAMN02745118_00672"/>